<name>A0A4Z1FJF0_9HELO</name>
<proteinExistence type="predicted"/>
<keyword evidence="2" id="KW-1185">Reference proteome</keyword>
<dbReference type="Proteomes" id="UP000297910">
    <property type="component" value="Unassembled WGS sequence"/>
</dbReference>
<gene>
    <name evidence="1" type="ORF">BPAE_0092g00330</name>
</gene>
<comment type="caution">
    <text evidence="1">The sequence shown here is derived from an EMBL/GenBank/DDBJ whole genome shotgun (WGS) entry which is preliminary data.</text>
</comment>
<protein>
    <submittedName>
        <fullName evidence="1">Uncharacterized protein</fullName>
    </submittedName>
</protein>
<reference evidence="1 2" key="1">
    <citation type="submission" date="2017-12" db="EMBL/GenBank/DDBJ databases">
        <title>Comparative genomics of Botrytis spp.</title>
        <authorList>
            <person name="Valero-Jimenez C.A."/>
            <person name="Tapia P."/>
            <person name="Veloso J."/>
            <person name="Silva-Moreno E."/>
            <person name="Staats M."/>
            <person name="Valdes J.H."/>
            <person name="Van Kan J.A.L."/>
        </authorList>
    </citation>
    <scope>NUCLEOTIDE SEQUENCE [LARGE SCALE GENOMIC DNA]</scope>
    <source>
        <strain evidence="1 2">Bp0003</strain>
    </source>
</reference>
<dbReference type="AlphaFoldDB" id="A0A4Z1FJF0"/>
<evidence type="ECO:0000313" key="1">
    <source>
        <dbReference type="EMBL" id="TGO24914.1"/>
    </source>
</evidence>
<sequence length="61" mass="6752">MVEFDDVAFNIAEFISVLLVLEFGADKFIDNTAIITTRLSVSPTLIALLTSGAEWEENSSW</sequence>
<dbReference type="EMBL" id="PQXI01000092">
    <property type="protein sequence ID" value="TGO24914.1"/>
    <property type="molecule type" value="Genomic_DNA"/>
</dbReference>
<evidence type="ECO:0000313" key="2">
    <source>
        <dbReference type="Proteomes" id="UP000297910"/>
    </source>
</evidence>
<organism evidence="1 2">
    <name type="scientific">Botrytis paeoniae</name>
    <dbReference type="NCBI Taxonomy" id="278948"/>
    <lineage>
        <taxon>Eukaryota</taxon>
        <taxon>Fungi</taxon>
        <taxon>Dikarya</taxon>
        <taxon>Ascomycota</taxon>
        <taxon>Pezizomycotina</taxon>
        <taxon>Leotiomycetes</taxon>
        <taxon>Helotiales</taxon>
        <taxon>Sclerotiniaceae</taxon>
        <taxon>Botrytis</taxon>
    </lineage>
</organism>
<accession>A0A4Z1FJF0</accession>